<accession>A0A4Y2EI68</accession>
<dbReference type="AlphaFoldDB" id="A0A4Y2EI68"/>
<comment type="caution">
    <text evidence="2">The sequence shown here is derived from an EMBL/GenBank/DDBJ whole genome shotgun (WGS) entry which is preliminary data.</text>
</comment>
<name>A0A4Y2EI68_ARAVE</name>
<sequence length="244" mass="28337">MIIQKNKVGVVKNVINDKRMDTKIYPIRKENGELTEDFNEGRDTIIKRHFPKIPKSMEKDGAPGPDGWALEEIFLANKDWFLIIMYFCLQKGYFLRPLKIAEIVLIPKEGKDTTNFKSYSPICLLCTWVKILDKIMTTRLKSFLEDSPILSENQHGFRKNHDTIRAHKKVMKFISNAKSGNKIMCIVSLDIENAFNSIKWSQIKQLLIKYKIPKLLGSLIKSFLSNRYVKISIGIQWEDNIVSR</sequence>
<dbReference type="InterPro" id="IPR000477">
    <property type="entry name" value="RT_dom"/>
</dbReference>
<organism evidence="2 3">
    <name type="scientific">Araneus ventricosus</name>
    <name type="common">Orbweaver spider</name>
    <name type="synonym">Epeira ventricosa</name>
    <dbReference type="NCBI Taxonomy" id="182803"/>
    <lineage>
        <taxon>Eukaryota</taxon>
        <taxon>Metazoa</taxon>
        <taxon>Ecdysozoa</taxon>
        <taxon>Arthropoda</taxon>
        <taxon>Chelicerata</taxon>
        <taxon>Arachnida</taxon>
        <taxon>Araneae</taxon>
        <taxon>Araneomorphae</taxon>
        <taxon>Entelegynae</taxon>
        <taxon>Araneoidea</taxon>
        <taxon>Araneidae</taxon>
        <taxon>Araneus</taxon>
    </lineage>
</organism>
<feature type="domain" description="Reverse transcriptase" evidence="1">
    <location>
        <begin position="106"/>
        <end position="228"/>
    </location>
</feature>
<dbReference type="Proteomes" id="UP000499080">
    <property type="component" value="Unassembled WGS sequence"/>
</dbReference>
<keyword evidence="3" id="KW-1185">Reference proteome</keyword>
<gene>
    <name evidence="2" type="ORF">AVEN_257856_1</name>
</gene>
<dbReference type="PANTHER" id="PTHR19446">
    <property type="entry name" value="REVERSE TRANSCRIPTASES"/>
    <property type="match status" value="1"/>
</dbReference>
<dbReference type="OrthoDB" id="6436235at2759"/>
<evidence type="ECO:0000313" key="3">
    <source>
        <dbReference type="Proteomes" id="UP000499080"/>
    </source>
</evidence>
<dbReference type="EMBL" id="BGPR01000588">
    <property type="protein sequence ID" value="GBM27544.1"/>
    <property type="molecule type" value="Genomic_DNA"/>
</dbReference>
<evidence type="ECO:0000259" key="1">
    <source>
        <dbReference type="Pfam" id="PF00078"/>
    </source>
</evidence>
<protein>
    <recommendedName>
        <fullName evidence="1">Reverse transcriptase domain-containing protein</fullName>
    </recommendedName>
</protein>
<proteinExistence type="predicted"/>
<dbReference type="Pfam" id="PF00078">
    <property type="entry name" value="RVT_1"/>
    <property type="match status" value="1"/>
</dbReference>
<evidence type="ECO:0000313" key="2">
    <source>
        <dbReference type="EMBL" id="GBM27544.1"/>
    </source>
</evidence>
<reference evidence="2 3" key="1">
    <citation type="journal article" date="2019" name="Sci. Rep.">
        <title>Orb-weaving spider Araneus ventricosus genome elucidates the spidroin gene catalogue.</title>
        <authorList>
            <person name="Kono N."/>
            <person name="Nakamura H."/>
            <person name="Ohtoshi R."/>
            <person name="Moran D.A.P."/>
            <person name="Shinohara A."/>
            <person name="Yoshida Y."/>
            <person name="Fujiwara M."/>
            <person name="Mori M."/>
            <person name="Tomita M."/>
            <person name="Arakawa K."/>
        </authorList>
    </citation>
    <scope>NUCLEOTIDE SEQUENCE [LARGE SCALE GENOMIC DNA]</scope>
</reference>